<comment type="caution">
    <text evidence="7">The sequence shown here is derived from an EMBL/GenBank/DDBJ whole genome shotgun (WGS) entry which is preliminary data.</text>
</comment>
<keyword evidence="4 6" id="KW-0732">Signal</keyword>
<dbReference type="OrthoDB" id="5777251at2759"/>
<organism evidence="7 8">
    <name type="scientific">Caenorhabditis nigoni</name>
    <dbReference type="NCBI Taxonomy" id="1611254"/>
    <lineage>
        <taxon>Eukaryota</taxon>
        <taxon>Metazoa</taxon>
        <taxon>Ecdysozoa</taxon>
        <taxon>Nematoda</taxon>
        <taxon>Chromadorea</taxon>
        <taxon>Rhabditida</taxon>
        <taxon>Rhabditina</taxon>
        <taxon>Rhabditomorpha</taxon>
        <taxon>Rhabditoidea</taxon>
        <taxon>Rhabditidae</taxon>
        <taxon>Peloderinae</taxon>
        <taxon>Caenorhabditis</taxon>
    </lineage>
</organism>
<dbReference type="Pfam" id="PF03488">
    <property type="entry name" value="Ins_beta"/>
    <property type="match status" value="1"/>
</dbReference>
<dbReference type="PANTHER" id="PTHR33893">
    <property type="entry name" value="INSULIN RELATED-RELATED-RELATED"/>
    <property type="match status" value="1"/>
</dbReference>
<dbReference type="Proteomes" id="UP000230233">
    <property type="component" value="Chromosome II"/>
</dbReference>
<dbReference type="PROSITE" id="PS00262">
    <property type="entry name" value="INSULIN"/>
    <property type="match status" value="1"/>
</dbReference>
<dbReference type="AlphaFoldDB" id="A0A2G5V4X7"/>
<dbReference type="GO" id="GO:0005576">
    <property type="term" value="C:extracellular region"/>
    <property type="evidence" value="ECO:0007669"/>
    <property type="project" value="UniProtKB-SubCell"/>
</dbReference>
<feature type="signal peptide" evidence="6">
    <location>
        <begin position="1"/>
        <end position="18"/>
    </location>
</feature>
<proteinExistence type="inferred from homology"/>
<name>A0A2G5V4X7_9PELO</name>
<dbReference type="InterPro" id="IPR052335">
    <property type="entry name" value="Insulin-like_regulatory"/>
</dbReference>
<keyword evidence="3" id="KW-0964">Secreted</keyword>
<evidence type="ECO:0008006" key="9">
    <source>
        <dbReference type="Google" id="ProtNLM"/>
    </source>
</evidence>
<keyword evidence="5" id="KW-1015">Disulfide bond</keyword>
<comment type="subcellular location">
    <subcellularLocation>
        <location evidence="1">Secreted</location>
    </subcellularLocation>
</comment>
<protein>
    <recommendedName>
        <fullName evidence="9">Insulin-like domain-containing protein</fullName>
    </recommendedName>
</protein>
<accession>A0A2G5V4X7</accession>
<evidence type="ECO:0000313" key="7">
    <source>
        <dbReference type="EMBL" id="PIC46586.1"/>
    </source>
</evidence>
<dbReference type="InterPro" id="IPR022353">
    <property type="entry name" value="Insulin_CS"/>
</dbReference>
<sequence>MNAQVLVLLLILPIGAAATNFDYLNDHLEINELKNNQVEHPELEHLTTTRASRFRENKIRFCGRRLALFIFATCGECQTDSGTDLSVLCCAQPCNIQTIIDACCPDTHFK</sequence>
<dbReference type="PANTHER" id="PTHR33893:SF11">
    <property type="entry name" value="INSULIN-LIKE PEPTIDE BETA-TYPE 2-RELATED"/>
    <property type="match status" value="1"/>
</dbReference>
<keyword evidence="8" id="KW-1185">Reference proteome</keyword>
<reference evidence="8" key="1">
    <citation type="submission" date="2017-10" db="EMBL/GenBank/DDBJ databases">
        <title>Rapid genome shrinkage in a self-fertile nematode reveals novel sperm competition proteins.</title>
        <authorList>
            <person name="Yin D."/>
            <person name="Schwarz E.M."/>
            <person name="Thomas C.G."/>
            <person name="Felde R.L."/>
            <person name="Korf I.F."/>
            <person name="Cutter A.D."/>
            <person name="Schartner C.M."/>
            <person name="Ralston E.J."/>
            <person name="Meyer B.J."/>
            <person name="Haag E.S."/>
        </authorList>
    </citation>
    <scope>NUCLEOTIDE SEQUENCE [LARGE SCALE GENOMIC DNA]</scope>
    <source>
        <strain evidence="8">JU1422</strain>
    </source>
</reference>
<comment type="similarity">
    <text evidence="2">Belongs to the insulin family.</text>
</comment>
<evidence type="ECO:0000256" key="4">
    <source>
        <dbReference type="ARBA" id="ARBA00022729"/>
    </source>
</evidence>
<dbReference type="EMBL" id="PDUG01000002">
    <property type="protein sequence ID" value="PIC46586.1"/>
    <property type="molecule type" value="Genomic_DNA"/>
</dbReference>
<evidence type="ECO:0000256" key="5">
    <source>
        <dbReference type="ARBA" id="ARBA00023157"/>
    </source>
</evidence>
<dbReference type="GO" id="GO:0005179">
    <property type="term" value="F:hormone activity"/>
    <property type="evidence" value="ECO:0007669"/>
    <property type="project" value="InterPro"/>
</dbReference>
<evidence type="ECO:0000256" key="3">
    <source>
        <dbReference type="ARBA" id="ARBA00022525"/>
    </source>
</evidence>
<feature type="chain" id="PRO_5013647037" description="Insulin-like domain-containing protein" evidence="6">
    <location>
        <begin position="19"/>
        <end position="110"/>
    </location>
</feature>
<dbReference type="Gene3D" id="1.10.100.10">
    <property type="entry name" value="Insulin-like"/>
    <property type="match status" value="1"/>
</dbReference>
<gene>
    <name evidence="7" type="primary">Cni-ins-2</name>
    <name evidence="7" type="synonym">Cnig_chr_II.g6229</name>
    <name evidence="7" type="ORF">B9Z55_006229</name>
</gene>
<evidence type="ECO:0000256" key="2">
    <source>
        <dbReference type="ARBA" id="ARBA00009034"/>
    </source>
</evidence>
<dbReference type="SUPFAM" id="SSF56994">
    <property type="entry name" value="Insulin-like"/>
    <property type="match status" value="1"/>
</dbReference>
<dbReference type="InterPro" id="IPR003235">
    <property type="entry name" value="Nem_insulin-like_b-type"/>
</dbReference>
<evidence type="ECO:0000256" key="1">
    <source>
        <dbReference type="ARBA" id="ARBA00004613"/>
    </source>
</evidence>
<evidence type="ECO:0000313" key="8">
    <source>
        <dbReference type="Proteomes" id="UP000230233"/>
    </source>
</evidence>
<evidence type="ECO:0000256" key="6">
    <source>
        <dbReference type="SAM" id="SignalP"/>
    </source>
</evidence>
<dbReference type="InterPro" id="IPR036438">
    <property type="entry name" value="Insulin-like_sf"/>
</dbReference>